<dbReference type="Proteomes" id="UP000324285">
    <property type="component" value="Chromosome"/>
</dbReference>
<dbReference type="AlphaFoldDB" id="A0A5C1NJU0"/>
<sequence>MMMDNLKHALFLLRQGDSLGLSVEANCILASQSIDLYGVNPRTCLVSFAISQAEHREKLTEKNNLQAFGMKELVKSLQSYKEDKEIFYYFIKTEKYSGEVYYTGDILIGFQFVKRGKSKSLRGLNPSI</sequence>
<keyword evidence="2" id="KW-1185">Reference proteome</keyword>
<dbReference type="KEGG" id="hbh:E4T21_14700"/>
<evidence type="ECO:0000313" key="2">
    <source>
        <dbReference type="Proteomes" id="UP000324285"/>
    </source>
</evidence>
<dbReference type="RefSeq" id="WP_149285782.1">
    <property type="nucleotide sequence ID" value="NZ_CP038437.2"/>
</dbReference>
<dbReference type="EMBL" id="CP038437">
    <property type="protein sequence ID" value="QEM82658.1"/>
    <property type="molecule type" value="Genomic_DNA"/>
</dbReference>
<evidence type="ECO:0000313" key="1">
    <source>
        <dbReference type="EMBL" id="QEM82658.1"/>
    </source>
</evidence>
<gene>
    <name evidence="1" type="ORF">E4T21_14700</name>
</gene>
<name>A0A5C1NJU0_9GAMM</name>
<accession>A0A5C1NJU0</accession>
<organism evidence="1 2">
    <name type="scientific">Halomonas binhaiensis</name>
    <dbReference type="NCBI Taxonomy" id="2562282"/>
    <lineage>
        <taxon>Bacteria</taxon>
        <taxon>Pseudomonadati</taxon>
        <taxon>Pseudomonadota</taxon>
        <taxon>Gammaproteobacteria</taxon>
        <taxon>Oceanospirillales</taxon>
        <taxon>Halomonadaceae</taxon>
        <taxon>Halomonas</taxon>
    </lineage>
</organism>
<reference evidence="1" key="1">
    <citation type="submission" date="2021-02" db="EMBL/GenBank/DDBJ databases">
        <title>Strain Y2R2, a novel species of the genus Halomonas.</title>
        <authorList>
            <person name="Huang H."/>
        </authorList>
    </citation>
    <scope>NUCLEOTIDE SEQUENCE</scope>
    <source>
        <strain evidence="1">Y2R2</strain>
    </source>
</reference>
<proteinExistence type="predicted"/>
<protein>
    <submittedName>
        <fullName evidence="1">Uncharacterized protein</fullName>
    </submittedName>
</protein>